<proteinExistence type="predicted"/>
<dbReference type="RefSeq" id="WP_068264703.1">
    <property type="nucleotide sequence ID" value="NZ_LWSK01000067.1"/>
</dbReference>
<keyword evidence="2" id="KW-0812">Transmembrane</keyword>
<dbReference type="EMBL" id="VRLW01000001">
    <property type="protein sequence ID" value="KAA1262386.1"/>
    <property type="molecule type" value="Genomic_DNA"/>
</dbReference>
<feature type="region of interest" description="Disordered" evidence="1">
    <location>
        <begin position="162"/>
        <end position="186"/>
    </location>
</feature>
<keyword evidence="2" id="KW-1133">Transmembrane helix</keyword>
<evidence type="ECO:0000259" key="3">
    <source>
        <dbReference type="Pfam" id="PF13490"/>
    </source>
</evidence>
<comment type="caution">
    <text evidence="4">The sequence shown here is derived from an EMBL/GenBank/DDBJ whole genome shotgun (WGS) entry which is preliminary data.</text>
</comment>
<evidence type="ECO:0000256" key="2">
    <source>
        <dbReference type="SAM" id="Phobius"/>
    </source>
</evidence>
<keyword evidence="5" id="KW-1185">Reference proteome</keyword>
<dbReference type="Pfam" id="PF13490">
    <property type="entry name" value="zf-HC2"/>
    <property type="match status" value="1"/>
</dbReference>
<name>A0A5B1CPB2_9BACT</name>
<gene>
    <name evidence="4" type="ORF">LF1_49500</name>
</gene>
<feature type="transmembrane region" description="Helical" evidence="2">
    <location>
        <begin position="126"/>
        <end position="144"/>
    </location>
</feature>
<dbReference type="InterPro" id="IPR027383">
    <property type="entry name" value="Znf_put"/>
</dbReference>
<evidence type="ECO:0000313" key="4">
    <source>
        <dbReference type="EMBL" id="KAA1262386.1"/>
    </source>
</evidence>
<dbReference type="AlphaFoldDB" id="A0A5B1CPB2"/>
<accession>A0A5B1CPB2</accession>
<feature type="domain" description="Putative zinc-finger" evidence="3">
    <location>
        <begin position="10"/>
        <end position="34"/>
    </location>
</feature>
<protein>
    <recommendedName>
        <fullName evidence="3">Putative zinc-finger domain-containing protein</fullName>
    </recommendedName>
</protein>
<organism evidence="4 5">
    <name type="scientific">Rubripirellula obstinata</name>
    <dbReference type="NCBI Taxonomy" id="406547"/>
    <lineage>
        <taxon>Bacteria</taxon>
        <taxon>Pseudomonadati</taxon>
        <taxon>Planctomycetota</taxon>
        <taxon>Planctomycetia</taxon>
        <taxon>Pirellulales</taxon>
        <taxon>Pirellulaceae</taxon>
        <taxon>Rubripirellula</taxon>
    </lineage>
</organism>
<dbReference type="Proteomes" id="UP000322699">
    <property type="component" value="Unassembled WGS sequence"/>
</dbReference>
<reference evidence="4 5" key="1">
    <citation type="submission" date="2019-08" db="EMBL/GenBank/DDBJ databases">
        <title>Deep-cultivation of Planctomycetes and their phenomic and genomic characterization uncovers novel biology.</title>
        <authorList>
            <person name="Wiegand S."/>
            <person name="Jogler M."/>
            <person name="Boedeker C."/>
            <person name="Pinto D."/>
            <person name="Vollmers J."/>
            <person name="Rivas-Marin E."/>
            <person name="Kohn T."/>
            <person name="Peeters S.H."/>
            <person name="Heuer A."/>
            <person name="Rast P."/>
            <person name="Oberbeckmann S."/>
            <person name="Bunk B."/>
            <person name="Jeske O."/>
            <person name="Meyerdierks A."/>
            <person name="Storesund J.E."/>
            <person name="Kallscheuer N."/>
            <person name="Luecker S."/>
            <person name="Lage O.M."/>
            <person name="Pohl T."/>
            <person name="Merkel B.J."/>
            <person name="Hornburger P."/>
            <person name="Mueller R.-W."/>
            <person name="Bruemmer F."/>
            <person name="Labrenz M."/>
            <person name="Spormann A.M."/>
            <person name="Op Den Camp H."/>
            <person name="Overmann J."/>
            <person name="Amann R."/>
            <person name="Jetten M.S.M."/>
            <person name="Mascher T."/>
            <person name="Medema M.H."/>
            <person name="Devos D.P."/>
            <person name="Kaster A.-K."/>
            <person name="Ovreas L."/>
            <person name="Rohde M."/>
            <person name="Galperin M.Y."/>
            <person name="Jogler C."/>
        </authorList>
    </citation>
    <scope>NUCLEOTIDE SEQUENCE [LARGE SCALE GENOMIC DNA]</scope>
    <source>
        <strain evidence="4 5">LF1</strain>
    </source>
</reference>
<keyword evidence="2" id="KW-0472">Membrane</keyword>
<sequence>MNAISPDQQHWRERLSDYLDNRLDEAERAEVESAIQNEGEAKPDGLRAHLDQLSFQRDSLKQLHARDARQRLDSGFADRVLDASVIRAIDEGVGHDHPLMRMANQSGSDLPVALANENPRAYNRRLLTVIVGIAASIALAVFVANRSSNSGDSVNEQTLSLAQNSKADPEPSSSPQPMVQPSPRSLEPAVEALAVSENTSESFSEPEDLVAEMPMKPIQPNVDSVLDSTVSIGNDVAANKLAAIMVLEIKQTESGRIVGAVRRAMKNAGIRRGNEKSLTAEIAETASQTVGLGEDELVSMVYLQASAKNIDQFYVNLFDDRDGVASVSLAIATEAPVLELVNAVDVIDATSVKSGAGSATLLNGETAPLTDLDFAKVSRESMRGMALSSGPDFAAQLIIVIR</sequence>
<evidence type="ECO:0000256" key="1">
    <source>
        <dbReference type="SAM" id="MobiDB-lite"/>
    </source>
</evidence>
<evidence type="ECO:0000313" key="5">
    <source>
        <dbReference type="Proteomes" id="UP000322699"/>
    </source>
</evidence>